<dbReference type="Pfam" id="PF00534">
    <property type="entry name" value="Glycos_transf_1"/>
    <property type="match status" value="1"/>
</dbReference>
<dbReference type="Pfam" id="PF13439">
    <property type="entry name" value="Glyco_transf_4"/>
    <property type="match status" value="1"/>
</dbReference>
<proteinExistence type="predicted"/>
<evidence type="ECO:0000259" key="2">
    <source>
        <dbReference type="Pfam" id="PF13439"/>
    </source>
</evidence>
<evidence type="ECO:0000259" key="1">
    <source>
        <dbReference type="Pfam" id="PF00534"/>
    </source>
</evidence>
<feature type="domain" description="Glycosyltransferase subfamily 4-like N-terminal" evidence="2">
    <location>
        <begin position="672"/>
        <end position="856"/>
    </location>
</feature>
<sequence>MDDLLRHAQQLASQASTPIVQPIEGRLAYVVNEGHSASNGSTQQLAEALNQRGLEALCIVRPGWPWDQTEGNPHITPEADINGVRYLHSMLPSSALGGARATLEATVEKLVKLLRVYRPAAVLAETADVGLAAWIAAKRLGLAFFGVESNNHISGDVVEPKSLFVAKQALHLFVRSEQSRAALLRSGVAGEAIERIANQIEDQGLPNISTQCIAKLLRGGRPGSKKSVTTAKADDLIDLAYRLIETKYAASSERIKGRVAVVVNHGQKNISKGYAKRTQKLFALLCENDYGPVFIEPFDINKNNSVPKLSAYMQENTGMHYDSSEGGGAVSSEAYLKSRTEYYSNHFKEVRPEAVIVSSDFSVALPAIIAAKQLSLPVMKEHLHYADAFLDELKQPFFELMSFAEQFRIEQICFNLSNHRFYLFYDDERSCDAFLSCLNEAVQRKETSSSQIKIGSKKAHKISLDITVSGLYCLEFDVEDEVGGDPRGVVASFRFFDDSGSLIKEKLPGFSASKAYSHYQYIDTNRSTGTAKVSVFSIPIGIVRVEVDIVAFVAPRGLKLSEVFLRKVSVADSAAWLTRQVPGLGWVKLLEPFVHKEGAASLRLALLSYKYELSKHRNDLAQLNGAILEMVELNRTWLPEIAYFDKQLNLPVTNKLTVAHLHKTAYPYENTGGAIRCLNTALSQQRIGIDPYIITPIGYPRFAGVEGVKNHEIIEGIEHFRVGANTDGLRGLALPDRTNYSAFHIAKILKARGASLIHAASGVRGYELALQALALKKLTGLPLLYEVRSFHEHTWTPVRSDVMDLERTELRVIKENFCMEEADFVTTISYSMKKILIERGVRPDRIEVIPNAIDESKYLGKVFESASIPMLEGADFIVGYISNMSRREGHKYLIEAIHQLRHKTGLDIRGLLVGNGPERASLEDLSAKLGMKDIICFPGEIDHNEINAYYKAIDLFVIPRIPDYAADWVTPLKPYEAMALERPIIVTDLPALQEIVGKNEERGLVAKPADVESLVEKLKLLIEDSTLRESKVATAKQWVFAERTWSANAKRYESIYRRLIEENVTAREVLDA</sequence>
<accession>A0AAJ2RYH4</accession>
<dbReference type="Gene3D" id="3.40.50.2000">
    <property type="entry name" value="Glycogen Phosphorylase B"/>
    <property type="match status" value="2"/>
</dbReference>
<dbReference type="InterPro" id="IPR028098">
    <property type="entry name" value="Glyco_trans_4-like_N"/>
</dbReference>
<dbReference type="GO" id="GO:0016757">
    <property type="term" value="F:glycosyltransferase activity"/>
    <property type="evidence" value="ECO:0007669"/>
    <property type="project" value="UniProtKB-KW"/>
</dbReference>
<dbReference type="PANTHER" id="PTHR45947">
    <property type="entry name" value="SULFOQUINOVOSYL TRANSFERASE SQD2"/>
    <property type="match status" value="1"/>
</dbReference>
<reference evidence="3" key="1">
    <citation type="submission" date="2023-11" db="EMBL/GenBank/DDBJ databases">
        <title>MicrobeMod: A computational toolkit for identifying prokaryotic methylation and restriction-modification with nanopore sequencing.</title>
        <authorList>
            <person name="Crits-Christoph A."/>
            <person name="Kang S.C."/>
            <person name="Lee H."/>
            <person name="Ostrov N."/>
        </authorList>
    </citation>
    <scope>NUCLEOTIDE SEQUENCE</scope>
    <source>
        <strain evidence="3">ATCC BAA-953</strain>
    </source>
</reference>
<name>A0AAJ2RYH4_9GAMM</name>
<dbReference type="InterPro" id="IPR050194">
    <property type="entry name" value="Glycosyltransferase_grp1"/>
</dbReference>
<dbReference type="RefSeq" id="WP_198349257.1">
    <property type="nucleotide sequence ID" value="NZ_JABASV010000004.1"/>
</dbReference>
<keyword evidence="3" id="KW-0808">Transferase</keyword>
<evidence type="ECO:0000313" key="4">
    <source>
        <dbReference type="Proteomes" id="UP001276761"/>
    </source>
</evidence>
<dbReference type="InterPro" id="IPR001296">
    <property type="entry name" value="Glyco_trans_1"/>
</dbReference>
<comment type="caution">
    <text evidence="3">The sequence shown here is derived from an EMBL/GenBank/DDBJ whole genome shotgun (WGS) entry which is preliminary data.</text>
</comment>
<organism evidence="3 4">
    <name type="scientific">Vreelandella alkaliphila</name>
    <dbReference type="NCBI Taxonomy" id="272774"/>
    <lineage>
        <taxon>Bacteria</taxon>
        <taxon>Pseudomonadati</taxon>
        <taxon>Pseudomonadota</taxon>
        <taxon>Gammaproteobacteria</taxon>
        <taxon>Oceanospirillales</taxon>
        <taxon>Halomonadaceae</taxon>
        <taxon>Vreelandella</taxon>
    </lineage>
</organism>
<dbReference type="EC" id="2.4.-.-" evidence="3"/>
<protein>
    <submittedName>
        <fullName evidence="3">Glycosyltransferase</fullName>
        <ecNumber evidence="3">2.4.-.-</ecNumber>
    </submittedName>
</protein>
<keyword evidence="3" id="KW-0328">Glycosyltransferase</keyword>
<gene>
    <name evidence="3" type="ORF">SIL78_03830</name>
</gene>
<dbReference type="Proteomes" id="UP001276761">
    <property type="component" value="Unassembled WGS sequence"/>
</dbReference>
<dbReference type="PANTHER" id="PTHR45947:SF3">
    <property type="entry name" value="SULFOQUINOVOSYL TRANSFERASE SQD2"/>
    <property type="match status" value="1"/>
</dbReference>
<dbReference type="CDD" id="cd03801">
    <property type="entry name" value="GT4_PimA-like"/>
    <property type="match status" value="1"/>
</dbReference>
<dbReference type="AlphaFoldDB" id="A0AAJ2RYH4"/>
<feature type="domain" description="Glycosyl transferase family 1" evidence="1">
    <location>
        <begin position="875"/>
        <end position="1037"/>
    </location>
</feature>
<dbReference type="SUPFAM" id="SSF53756">
    <property type="entry name" value="UDP-Glycosyltransferase/glycogen phosphorylase"/>
    <property type="match status" value="2"/>
</dbReference>
<dbReference type="GeneID" id="303164601"/>
<evidence type="ECO:0000313" key="3">
    <source>
        <dbReference type="EMBL" id="MDX5976689.1"/>
    </source>
</evidence>
<dbReference type="EMBL" id="JAWXXT010000001">
    <property type="protein sequence ID" value="MDX5976689.1"/>
    <property type="molecule type" value="Genomic_DNA"/>
</dbReference>